<protein>
    <submittedName>
        <fullName evidence="3">Uncharacterized protein</fullName>
    </submittedName>
</protein>
<dbReference type="Proteomes" id="UP000309550">
    <property type="component" value="Unassembled WGS sequence"/>
</dbReference>
<evidence type="ECO:0000313" key="3">
    <source>
        <dbReference type="EMBL" id="TMM55581.1"/>
    </source>
</evidence>
<name>A0A5S3PMK8_9RHOB</name>
<comment type="caution">
    <text evidence="3">The sequence shown here is derived from an EMBL/GenBank/DDBJ whole genome shotgun (WGS) entry which is preliminary data.</text>
</comment>
<evidence type="ECO:0000256" key="2">
    <source>
        <dbReference type="SAM" id="Phobius"/>
    </source>
</evidence>
<accession>A0A5S3PMK8</accession>
<gene>
    <name evidence="3" type="ORF">FDT80_01680</name>
</gene>
<sequence>MLSQPNAPLDRRPRKTRLRRAGLWSLVTVLALALVAGGGIIWLLGKPILAPDWARDRIETRLAQVLPEARVQFGEVEVVVDEGWRPRVRVRDVAVAAPDGTPIVEVRELKASLSMRALLQRQIEPRAISLTGILASLRRGPDGRVALSGGGLPQAPAREAADLAQLVGQVDTLLQRPGLASLRSLEIRALTLRFEDARAGRAWTVDGGRVLLTRAADDLQLTADLALLSGSAGVATLAANYASTIGSRAASFGITIDGVEAADIATQGPAFAWLRALRAPISGALRSGVAADGTLAPLNATLQIGSGVIQPTPQTKPVPIDGARSYFSYDPATRVLTFDELSLRSQWVSGRAEGQAFLEAPRAAAGGAALGDLVGQFRLTDLTVNPADLYPQAVRIDTAEMDFRLALNPFVLTLGRLQIADQGGVLTANATLAADPGGWRLSADAGMDGLTPARLLELWPQAVKPRTRDWLDANLSGGVLRDIDVALRKAPGQRAGLYLSFDFDGADIRVMKTLPVIDAAQGHASLLENRFVLAVDHGTLSAPQGGEVDMAGSSFIIPDVTVKGGAPAIVRLSTRSTITAALSLLNQPPMQVMDKAGQPVTVADGRALLQGTVALPLMPKLPPGSVEYDVAGTLLDVRADGLVPGRVLAAPRLSLTASNEAVRIGGPGRIDGVNFDAAWLQPLGPDRAGQSSVSGTLEVSERTLDTFNIALPPGSVRGQGTARIDIALSKGQPPRFDLRSDLVGLRVAVDPLNWRKAAGTAGSLAVAGHLGAVPVIDRLAFDAPGLSAAGSVTLAAGGGLDRVRLEHLRAGDWLDAPIDLVGRGAGVPPRVVVRGGTLDLRRAEFGSSGGPGGPGAPLTVALQRLQISDTVAITALNGDFTSGGGLDGSFTGAVNGGATVAGRVVPENGRSAVQLTAQDAGGVLASSGLLRQARGGTMGLTLRPVGSGGAFDGTLNVRDVRVADAPAMAALLNAISIVGLLDELSGTGIYFSEVDAKFRLSPSRVTLTQASAVGPSMGLSMDGVYATQTRQLQMQGVISPVYLLNGIGSILTRKGEGLFGFNYTLRGTADKPSVSVNPLSALAPGMFRDILRAPAPTVPREAGEAPAPSPDPGPVNPPLVDPGVGR</sequence>
<dbReference type="OrthoDB" id="7161641at2"/>
<proteinExistence type="predicted"/>
<feature type="compositionally biased region" description="Pro residues" evidence="1">
    <location>
        <begin position="1107"/>
        <end position="1120"/>
    </location>
</feature>
<evidence type="ECO:0000256" key="1">
    <source>
        <dbReference type="SAM" id="MobiDB-lite"/>
    </source>
</evidence>
<keyword evidence="2" id="KW-1133">Transmembrane helix</keyword>
<feature type="transmembrane region" description="Helical" evidence="2">
    <location>
        <begin position="21"/>
        <end position="45"/>
    </location>
</feature>
<keyword evidence="4" id="KW-1185">Reference proteome</keyword>
<dbReference type="EMBL" id="VANS01000001">
    <property type="protein sequence ID" value="TMM55581.1"/>
    <property type="molecule type" value="Genomic_DNA"/>
</dbReference>
<organism evidence="3 4">
    <name type="scientific">Sulfitobacter sabulilitoris</name>
    <dbReference type="NCBI Taxonomy" id="2562655"/>
    <lineage>
        <taxon>Bacteria</taxon>
        <taxon>Pseudomonadati</taxon>
        <taxon>Pseudomonadota</taxon>
        <taxon>Alphaproteobacteria</taxon>
        <taxon>Rhodobacterales</taxon>
        <taxon>Roseobacteraceae</taxon>
        <taxon>Sulfitobacter</taxon>
    </lineage>
</organism>
<reference evidence="3 4" key="1">
    <citation type="submission" date="2019-05" db="EMBL/GenBank/DDBJ databases">
        <title>Sulfitobacter sabulilitoris sp. nov., isolated from a marine sand.</title>
        <authorList>
            <person name="Yoon J.-H."/>
        </authorList>
    </citation>
    <scope>NUCLEOTIDE SEQUENCE [LARGE SCALE GENOMIC DNA]</scope>
    <source>
        <strain evidence="3 4">HSMS-29</strain>
    </source>
</reference>
<evidence type="ECO:0000313" key="4">
    <source>
        <dbReference type="Proteomes" id="UP000309550"/>
    </source>
</evidence>
<feature type="region of interest" description="Disordered" evidence="1">
    <location>
        <begin position="1093"/>
        <end position="1126"/>
    </location>
</feature>
<dbReference type="AlphaFoldDB" id="A0A5S3PMK8"/>
<keyword evidence="2" id="KW-0812">Transmembrane</keyword>
<keyword evidence="2" id="KW-0472">Membrane</keyword>